<name>M5U999_9BACT</name>
<feature type="domain" description="Cytochrome c" evidence="7">
    <location>
        <begin position="280"/>
        <end position="381"/>
    </location>
</feature>
<protein>
    <submittedName>
        <fullName evidence="8">Cytochrome C</fullName>
    </submittedName>
</protein>
<dbReference type="InterPro" id="IPR036909">
    <property type="entry name" value="Cyt_c-like_dom_sf"/>
</dbReference>
<organism evidence="8 9">
    <name type="scientific">Rhodopirellula sallentina SM41</name>
    <dbReference type="NCBI Taxonomy" id="1263870"/>
    <lineage>
        <taxon>Bacteria</taxon>
        <taxon>Pseudomonadati</taxon>
        <taxon>Planctomycetota</taxon>
        <taxon>Planctomycetia</taxon>
        <taxon>Pirellulales</taxon>
        <taxon>Pirellulaceae</taxon>
        <taxon>Rhodopirellula</taxon>
    </lineage>
</organism>
<dbReference type="SUPFAM" id="SSF46626">
    <property type="entry name" value="Cytochrome c"/>
    <property type="match status" value="1"/>
</dbReference>
<evidence type="ECO:0000256" key="5">
    <source>
        <dbReference type="SAM" id="MobiDB-lite"/>
    </source>
</evidence>
<dbReference type="InterPro" id="IPR009056">
    <property type="entry name" value="Cyt_c-like_dom"/>
</dbReference>
<dbReference type="PANTHER" id="PTHR35889:SF3">
    <property type="entry name" value="F-BOX DOMAIN-CONTAINING PROTEIN"/>
    <property type="match status" value="1"/>
</dbReference>
<evidence type="ECO:0000259" key="7">
    <source>
        <dbReference type="PROSITE" id="PS51007"/>
    </source>
</evidence>
<feature type="chain" id="PRO_5004073300" evidence="6">
    <location>
        <begin position="27"/>
        <end position="672"/>
    </location>
</feature>
<accession>M5U999</accession>
<feature type="signal peptide" evidence="6">
    <location>
        <begin position="1"/>
        <end position="26"/>
    </location>
</feature>
<dbReference type="InterPro" id="IPR011429">
    <property type="entry name" value="Cyt_c_Planctomycete-type"/>
</dbReference>
<dbReference type="PANTHER" id="PTHR35889">
    <property type="entry name" value="CYCLOINULO-OLIGOSACCHARIDE FRUCTANOTRANSFERASE-RELATED"/>
    <property type="match status" value="1"/>
</dbReference>
<feature type="region of interest" description="Disordered" evidence="5">
    <location>
        <begin position="257"/>
        <end position="286"/>
    </location>
</feature>
<keyword evidence="6" id="KW-0732">Signal</keyword>
<comment type="caution">
    <text evidence="8">The sequence shown here is derived from an EMBL/GenBank/DDBJ whole genome shotgun (WGS) entry which is preliminary data.</text>
</comment>
<evidence type="ECO:0000256" key="2">
    <source>
        <dbReference type="ARBA" id="ARBA00022723"/>
    </source>
</evidence>
<dbReference type="GO" id="GO:0046872">
    <property type="term" value="F:metal ion binding"/>
    <property type="evidence" value="ECO:0007669"/>
    <property type="project" value="UniProtKB-KW"/>
</dbReference>
<dbReference type="PROSITE" id="PS51007">
    <property type="entry name" value="CYTC"/>
    <property type="match status" value="1"/>
</dbReference>
<keyword evidence="2 4" id="KW-0479">Metal-binding</keyword>
<sequence>MSTAQTATIGCLVAGALCVCGTTTTAAESDAPRLDTRSRQAMTAISVSMRKAGEQFNAGRFEDSARSLERAMNQVEVAVRAGSPELYDALLPKMQRIVDARVLIELEGISISPFQPPPRPENQSVAANTAMPAATGTSNANTVPPTVNPFSTENTGVSFVKNVAPILVSKCGGCHIRGSRGGFSLATFAELMKGPPEGVVIFAGDTIGSRLIETIKTGDMPRGGGKVSPIELATLERWINEGAKFDGEDASVQLTSLTADTNDPGTPNPASTPAAPMPRAGTPTGKETVDFASQIAPVLVANCTGCHINAMQARGGLQMDNLARLFRGGDTGPVIQPGRGEASLLVKKLRGTEGARMPAGGRPPLKDEEIALISQWIEEGATVATNLREESLTAMTQKAWLAAATDAEVTARRAELAMRDFSLAGGKTDKLSHHQSDHFSLWGDVPESTLTIVANQAEAALQKASIILPAKELAAGGAAAEAFFNGRASIYVMPRRYDYSEFAQMVERRSLPSDWESHWSYNGLEAYVAVVASAGDDEETIASRLAAPVASLAVRSRGDTVPRWFADGLGKVVAASDTKRDRAELARMQSELVTAVGSLKSGKDFFAGRLAPERADLLSAAVCESFLTRQRKRGFDTIIRHLRDGKKFDDAFLSGMGVTPTAYFDAWLQWVK</sequence>
<dbReference type="Pfam" id="PF07635">
    <property type="entry name" value="PSCyt1"/>
    <property type="match status" value="1"/>
</dbReference>
<evidence type="ECO:0000256" key="4">
    <source>
        <dbReference type="PROSITE-ProRule" id="PRU00433"/>
    </source>
</evidence>
<keyword evidence="1 4" id="KW-0349">Heme</keyword>
<dbReference type="GO" id="GO:0020037">
    <property type="term" value="F:heme binding"/>
    <property type="evidence" value="ECO:0007669"/>
    <property type="project" value="InterPro"/>
</dbReference>
<dbReference type="GO" id="GO:0009055">
    <property type="term" value="F:electron transfer activity"/>
    <property type="evidence" value="ECO:0007669"/>
    <property type="project" value="InterPro"/>
</dbReference>
<evidence type="ECO:0000256" key="6">
    <source>
        <dbReference type="SAM" id="SignalP"/>
    </source>
</evidence>
<dbReference type="Proteomes" id="UP000011885">
    <property type="component" value="Unassembled WGS sequence"/>
</dbReference>
<dbReference type="AlphaFoldDB" id="M5U999"/>
<evidence type="ECO:0000313" key="8">
    <source>
        <dbReference type="EMBL" id="EMI57854.1"/>
    </source>
</evidence>
<dbReference type="RefSeq" id="WP_008674440.1">
    <property type="nucleotide sequence ID" value="NZ_ANOH01000060.1"/>
</dbReference>
<gene>
    <name evidence="8" type="ORF">RSSM_00722</name>
</gene>
<keyword evidence="9" id="KW-1185">Reference proteome</keyword>
<dbReference type="PATRIC" id="fig|1263870.3.peg.790"/>
<reference evidence="8 9" key="1">
    <citation type="journal article" date="2013" name="Mar. Genomics">
        <title>Expression of sulfatases in Rhodopirellula baltica and the diversity of sulfatases in the genus Rhodopirellula.</title>
        <authorList>
            <person name="Wegner C.E."/>
            <person name="Richter-Heitmann T."/>
            <person name="Klindworth A."/>
            <person name="Klockow C."/>
            <person name="Richter M."/>
            <person name="Achstetter T."/>
            <person name="Glockner F.O."/>
            <person name="Harder J."/>
        </authorList>
    </citation>
    <scope>NUCLEOTIDE SEQUENCE [LARGE SCALE GENOMIC DNA]</scope>
    <source>
        <strain evidence="8 9">SM41</strain>
    </source>
</reference>
<evidence type="ECO:0000256" key="1">
    <source>
        <dbReference type="ARBA" id="ARBA00022617"/>
    </source>
</evidence>
<keyword evidence="3 4" id="KW-0408">Iron</keyword>
<evidence type="ECO:0000256" key="3">
    <source>
        <dbReference type="ARBA" id="ARBA00023004"/>
    </source>
</evidence>
<proteinExistence type="predicted"/>
<feature type="compositionally biased region" description="Polar residues" evidence="5">
    <location>
        <begin position="257"/>
        <end position="271"/>
    </location>
</feature>
<evidence type="ECO:0000313" key="9">
    <source>
        <dbReference type="Proteomes" id="UP000011885"/>
    </source>
</evidence>
<dbReference type="EMBL" id="ANOH01000060">
    <property type="protein sequence ID" value="EMI57854.1"/>
    <property type="molecule type" value="Genomic_DNA"/>
</dbReference>